<proteinExistence type="inferred from homology"/>
<dbReference type="GO" id="GO:0005993">
    <property type="term" value="P:trehalose catabolic process"/>
    <property type="evidence" value="ECO:0007669"/>
    <property type="project" value="InterPro"/>
</dbReference>
<evidence type="ECO:0000259" key="6">
    <source>
        <dbReference type="Pfam" id="PF07492"/>
    </source>
</evidence>
<reference evidence="7 8" key="1">
    <citation type="journal article" date="2018" name="Mol. Biol. Evol.">
        <title>Broad Genomic Sampling Reveals a Smut Pathogenic Ancestry of the Fungal Clade Ustilaginomycotina.</title>
        <authorList>
            <person name="Kijpornyongpan T."/>
            <person name="Mondo S.J."/>
            <person name="Barry K."/>
            <person name="Sandor L."/>
            <person name="Lee J."/>
            <person name="Lipzen A."/>
            <person name="Pangilinan J."/>
            <person name="LaButti K."/>
            <person name="Hainaut M."/>
            <person name="Henrissat B."/>
            <person name="Grigoriev I.V."/>
            <person name="Spatafora J.W."/>
            <person name="Aime M.C."/>
        </authorList>
    </citation>
    <scope>NUCLEOTIDE SEQUENCE [LARGE SCALE GENOMIC DNA]</scope>
    <source>
        <strain evidence="7 8">MCA 4186</strain>
    </source>
</reference>
<dbReference type="InterPro" id="IPR008928">
    <property type="entry name" value="6-hairpin_glycosidase_sf"/>
</dbReference>
<dbReference type="Proteomes" id="UP000245946">
    <property type="component" value="Unassembled WGS sequence"/>
</dbReference>
<evidence type="ECO:0000313" key="8">
    <source>
        <dbReference type="Proteomes" id="UP000245946"/>
    </source>
</evidence>
<dbReference type="RefSeq" id="XP_025598698.1">
    <property type="nucleotide sequence ID" value="XM_025744718.1"/>
</dbReference>
<dbReference type="PRINTS" id="PR00744">
    <property type="entry name" value="GLHYDRLASE37"/>
</dbReference>
<dbReference type="EMBL" id="KZ819291">
    <property type="protein sequence ID" value="PWN98419.1"/>
    <property type="molecule type" value="Genomic_DNA"/>
</dbReference>
<keyword evidence="8" id="KW-1185">Reference proteome</keyword>
<evidence type="ECO:0000256" key="2">
    <source>
        <dbReference type="ARBA" id="ARBA00005615"/>
    </source>
</evidence>
<keyword evidence="4 5" id="KW-0326">Glycosidase</keyword>
<dbReference type="GO" id="GO:0004555">
    <property type="term" value="F:alpha,alpha-trehalase activity"/>
    <property type="evidence" value="ECO:0007669"/>
    <property type="project" value="UniProtKB-EC"/>
</dbReference>
<dbReference type="OrthoDB" id="3542292at2759"/>
<evidence type="ECO:0000256" key="4">
    <source>
        <dbReference type="ARBA" id="ARBA00023295"/>
    </source>
</evidence>
<organism evidence="7 8">
    <name type="scientific">Tilletiopsis washingtonensis</name>
    <dbReference type="NCBI Taxonomy" id="58919"/>
    <lineage>
        <taxon>Eukaryota</taxon>
        <taxon>Fungi</taxon>
        <taxon>Dikarya</taxon>
        <taxon>Basidiomycota</taxon>
        <taxon>Ustilaginomycotina</taxon>
        <taxon>Exobasidiomycetes</taxon>
        <taxon>Entylomatales</taxon>
        <taxon>Entylomatales incertae sedis</taxon>
        <taxon>Tilletiopsis</taxon>
    </lineage>
</organism>
<sequence>MNDDRVIRQRRLSHDAVAATEQRRFIVDVEETMRLVLEQEDTDGNFQISITDSGPKVLSLGTAASNGYKGVDIRGTYMLSNLLQELALAREHGRSRIVLDESRLTENPVDRLSRMISQTFWHNLTRRIDADGLEAILADPKNRSASKSPRIYVPAAEEEMIEYYRNIARERPSMGLEVEVLPKVLTPEYTRDLNDKPGLLALAMRKEKDAKSGEEVLKGIPFIVPGSRFNELYNWDSYFISLGLVVDGWVDMTQGIVEHFIFNIKHYGKILNGNRSYYLMRSQPPFLTDMALQVYSRLDPDKEAENKAWLKRAIQAAIKEYHTVWMRQPRYDPVTGLSRYRPEGLGVPPETEASHFTHVLRPYAEKYGCSVNEFTHMYNHGEVKEPELDEYFMHDRGVRESGHDTSYRFEKRCASLATIDLNALLYKYEVDIATAIREVFDDKLELDDDFTLWAPLPPELADKQPEKPSHSHTCAQSSAEWFARAAHRKRQVDKYCWNEGQSLYYDYDTSTGRQGFYESVTAYWAMWAGMASEDQAAKLVHNSLRKFEVTGGLVPGTEDSRGRISLDRPNRQWDYPFAWPPHQMLAWIGLERYNYVEESRRLAYRWLYLLTTSFVDFKMIPEKFDAVALSHLVEAEVSNQGTDWKEFPRAGFGWTNASYQVGLTFLTSAQRRALSLCAHPNEVFGTGRSQT</sequence>
<dbReference type="InterPro" id="IPR018232">
    <property type="entry name" value="Glyco_hydro_37_CS"/>
</dbReference>
<feature type="domain" description="Neutral trehalase Ca2+ binding" evidence="6">
    <location>
        <begin position="33"/>
        <end position="62"/>
    </location>
</feature>
<name>A0A316ZA27_9BASI</name>
<dbReference type="SUPFAM" id="SSF48208">
    <property type="entry name" value="Six-hairpin glycosidases"/>
    <property type="match status" value="1"/>
</dbReference>
<dbReference type="Gene3D" id="1.50.10.10">
    <property type="match status" value="1"/>
</dbReference>
<accession>A0A316ZA27</accession>
<dbReference type="GeneID" id="37272262"/>
<dbReference type="PROSITE" id="PS00928">
    <property type="entry name" value="TREHALASE_2"/>
    <property type="match status" value="1"/>
</dbReference>
<keyword evidence="3 5" id="KW-0378">Hydrolase</keyword>
<gene>
    <name evidence="7" type="ORF">FA09DRAFT_345834</name>
</gene>
<dbReference type="PANTHER" id="PTHR23403:SF6">
    <property type="entry name" value="CYTOSOLIC NEUTRAL TREHALASE-RELATED"/>
    <property type="match status" value="1"/>
</dbReference>
<dbReference type="EC" id="3.2.1.28" evidence="5"/>
<dbReference type="GO" id="GO:0005737">
    <property type="term" value="C:cytoplasm"/>
    <property type="evidence" value="ECO:0007669"/>
    <property type="project" value="InterPro"/>
</dbReference>
<dbReference type="STRING" id="58919.A0A316ZA27"/>
<comment type="similarity">
    <text evidence="2 5">Belongs to the glycosyl hydrolase 37 family.</text>
</comment>
<protein>
    <recommendedName>
        <fullName evidence="5">Trehalase</fullName>
        <ecNumber evidence="5">3.2.1.28</ecNumber>
    </recommendedName>
    <alternativeName>
        <fullName evidence="5">Alpha-trehalose glucohydrolase</fullName>
    </alternativeName>
</protein>
<dbReference type="InterPro" id="IPR001661">
    <property type="entry name" value="Glyco_hydro_37"/>
</dbReference>
<dbReference type="Pfam" id="PF01204">
    <property type="entry name" value="Trehalase"/>
    <property type="match status" value="1"/>
</dbReference>
<dbReference type="InterPro" id="IPR012341">
    <property type="entry name" value="6hp_glycosidase-like_sf"/>
</dbReference>
<evidence type="ECO:0000313" key="7">
    <source>
        <dbReference type="EMBL" id="PWN98419.1"/>
    </source>
</evidence>
<dbReference type="AlphaFoldDB" id="A0A316ZA27"/>
<evidence type="ECO:0000256" key="3">
    <source>
        <dbReference type="ARBA" id="ARBA00022801"/>
    </source>
</evidence>
<comment type="catalytic activity">
    <reaction evidence="1 5">
        <text>alpha,alpha-trehalose + H2O = alpha-D-glucose + beta-D-glucose</text>
        <dbReference type="Rhea" id="RHEA:32675"/>
        <dbReference type="ChEBI" id="CHEBI:15377"/>
        <dbReference type="ChEBI" id="CHEBI:15903"/>
        <dbReference type="ChEBI" id="CHEBI:16551"/>
        <dbReference type="ChEBI" id="CHEBI:17925"/>
        <dbReference type="EC" id="3.2.1.28"/>
    </reaction>
</comment>
<dbReference type="Pfam" id="PF07492">
    <property type="entry name" value="Trehalase_Ca-bi"/>
    <property type="match status" value="1"/>
</dbReference>
<evidence type="ECO:0000256" key="1">
    <source>
        <dbReference type="ARBA" id="ARBA00001576"/>
    </source>
</evidence>
<evidence type="ECO:0000256" key="5">
    <source>
        <dbReference type="RuleBase" id="RU361180"/>
    </source>
</evidence>
<dbReference type="GO" id="GO:0005509">
    <property type="term" value="F:calcium ion binding"/>
    <property type="evidence" value="ECO:0007669"/>
    <property type="project" value="InterPro"/>
</dbReference>
<dbReference type="PANTHER" id="PTHR23403">
    <property type="entry name" value="TREHALASE"/>
    <property type="match status" value="1"/>
</dbReference>
<dbReference type="InterPro" id="IPR011120">
    <property type="entry name" value="Trehalase_Ca-bd"/>
</dbReference>